<dbReference type="Proteomes" id="UP001497382">
    <property type="component" value="Unassembled WGS sequence"/>
</dbReference>
<sequence>MEVLEAKEEIRMKTQKKNYDQHHGVRNLDELDPEWPQEHYSEFRHFRWPPKSPDMNIIEHIWDALQDKAIQWEWQFGFSFRAK</sequence>
<comment type="caution">
    <text evidence="1">The sequence shown here is derived from an EMBL/GenBank/DDBJ whole genome shotgun (WGS) entry which is preliminary data.</text>
</comment>
<evidence type="ECO:0000313" key="1">
    <source>
        <dbReference type="EMBL" id="CAL1275379.1"/>
    </source>
</evidence>
<evidence type="ECO:0000313" key="2">
    <source>
        <dbReference type="Proteomes" id="UP001497382"/>
    </source>
</evidence>
<reference evidence="1 2" key="1">
    <citation type="submission" date="2024-04" db="EMBL/GenBank/DDBJ databases">
        <authorList>
            <person name="Rising A."/>
            <person name="Reimegard J."/>
            <person name="Sonavane S."/>
            <person name="Akerstrom W."/>
            <person name="Nylinder S."/>
            <person name="Hedman E."/>
            <person name="Kallberg Y."/>
        </authorList>
    </citation>
    <scope>NUCLEOTIDE SEQUENCE [LARGE SCALE GENOMIC DNA]</scope>
</reference>
<gene>
    <name evidence="1" type="ORF">LARSCL_LOCUS8033</name>
</gene>
<evidence type="ECO:0008006" key="3">
    <source>
        <dbReference type="Google" id="ProtNLM"/>
    </source>
</evidence>
<dbReference type="EMBL" id="CAXIEN010000084">
    <property type="protein sequence ID" value="CAL1275379.1"/>
    <property type="molecule type" value="Genomic_DNA"/>
</dbReference>
<name>A0AAV1ZU40_9ARAC</name>
<accession>A0AAV1ZU40</accession>
<dbReference type="InterPro" id="IPR036397">
    <property type="entry name" value="RNaseH_sf"/>
</dbReference>
<proteinExistence type="predicted"/>
<dbReference type="GO" id="GO:0003676">
    <property type="term" value="F:nucleic acid binding"/>
    <property type="evidence" value="ECO:0007669"/>
    <property type="project" value="InterPro"/>
</dbReference>
<organism evidence="1 2">
    <name type="scientific">Larinioides sclopetarius</name>
    <dbReference type="NCBI Taxonomy" id="280406"/>
    <lineage>
        <taxon>Eukaryota</taxon>
        <taxon>Metazoa</taxon>
        <taxon>Ecdysozoa</taxon>
        <taxon>Arthropoda</taxon>
        <taxon>Chelicerata</taxon>
        <taxon>Arachnida</taxon>
        <taxon>Araneae</taxon>
        <taxon>Araneomorphae</taxon>
        <taxon>Entelegynae</taxon>
        <taxon>Araneoidea</taxon>
        <taxon>Araneidae</taxon>
        <taxon>Larinioides</taxon>
    </lineage>
</organism>
<protein>
    <recommendedName>
        <fullName evidence="3">Tc1-like transposase DDE domain-containing protein</fullName>
    </recommendedName>
</protein>
<keyword evidence="2" id="KW-1185">Reference proteome</keyword>
<dbReference type="Gene3D" id="3.30.420.10">
    <property type="entry name" value="Ribonuclease H-like superfamily/Ribonuclease H"/>
    <property type="match status" value="1"/>
</dbReference>
<dbReference type="AlphaFoldDB" id="A0AAV1ZU40"/>